<dbReference type="AlphaFoldDB" id="A0A317DP28"/>
<name>A0A317DP28_9ACTN</name>
<dbReference type="Proteomes" id="UP001290101">
    <property type="component" value="Unassembled WGS sequence"/>
</dbReference>
<evidence type="ECO:0000313" key="1">
    <source>
        <dbReference type="EMBL" id="MDZ5493669.1"/>
    </source>
</evidence>
<dbReference type="EMBL" id="QGKS01000153">
    <property type="protein sequence ID" value="PWR16094.1"/>
    <property type="molecule type" value="Genomic_DNA"/>
</dbReference>
<accession>A0A317DP28</accession>
<reference evidence="2 3" key="1">
    <citation type="submission" date="2018-05" db="EMBL/GenBank/DDBJ databases">
        <title>Micromonosporas from Atacama Desert.</title>
        <authorList>
            <person name="Carro L."/>
            <person name="Golinska P."/>
            <person name="Klenk H.-P."/>
            <person name="Goodfellow M."/>
        </authorList>
    </citation>
    <scope>NUCLEOTIDE SEQUENCE [LARGE SCALE GENOMIC DNA]</scope>
    <source>
        <strain evidence="2 3">4G51</strain>
    </source>
</reference>
<comment type="caution">
    <text evidence="2">The sequence shown here is derived from an EMBL/GenBank/DDBJ whole genome shotgun (WGS) entry which is preliminary data.</text>
</comment>
<evidence type="ECO:0000313" key="4">
    <source>
        <dbReference type="Proteomes" id="UP001290101"/>
    </source>
</evidence>
<keyword evidence="4" id="KW-1185">Reference proteome</keyword>
<dbReference type="Proteomes" id="UP000246050">
    <property type="component" value="Unassembled WGS sequence"/>
</dbReference>
<reference evidence="1 4" key="2">
    <citation type="submission" date="2023-12" db="EMBL/GenBank/DDBJ databases">
        <title>Micromonospora sp. nov., isolated from Atacama Desert.</title>
        <authorList>
            <person name="Carro L."/>
            <person name="Golinska P."/>
            <person name="Klenk H.-P."/>
            <person name="Goodfellow M."/>
        </authorList>
    </citation>
    <scope>NUCLEOTIDE SEQUENCE [LARGE SCALE GENOMIC DNA]</scope>
    <source>
        <strain evidence="1 4">4G53</strain>
    </source>
</reference>
<gene>
    <name evidence="2" type="ORF">DKT69_07615</name>
    <name evidence="1" type="ORF">U2F25_30125</name>
</gene>
<evidence type="ECO:0000313" key="2">
    <source>
        <dbReference type="EMBL" id="PWR16094.1"/>
    </source>
</evidence>
<dbReference type="EMBL" id="JAXOTQ010000051">
    <property type="protein sequence ID" value="MDZ5493669.1"/>
    <property type="molecule type" value="Genomic_DNA"/>
</dbReference>
<organism evidence="2 3">
    <name type="scientific">Micromonospora sicca</name>
    <dbReference type="NCBI Taxonomy" id="2202420"/>
    <lineage>
        <taxon>Bacteria</taxon>
        <taxon>Bacillati</taxon>
        <taxon>Actinomycetota</taxon>
        <taxon>Actinomycetes</taxon>
        <taxon>Micromonosporales</taxon>
        <taxon>Micromonosporaceae</taxon>
        <taxon>Micromonospora</taxon>
    </lineage>
</organism>
<sequence>MRTSLTPTATLAVAALTPFRPRNRREAAALLATWARRDTLTPADVAAVLATFRARGGAR</sequence>
<protein>
    <submittedName>
        <fullName evidence="2">Uncharacterized protein</fullName>
    </submittedName>
</protein>
<proteinExistence type="predicted"/>
<evidence type="ECO:0000313" key="3">
    <source>
        <dbReference type="Proteomes" id="UP000246050"/>
    </source>
</evidence>
<dbReference type="RefSeq" id="WP_109800865.1">
    <property type="nucleotide sequence ID" value="NZ_JAXOTQ010000051.1"/>
</dbReference>